<proteinExistence type="predicted"/>
<evidence type="ECO:0000313" key="2">
    <source>
        <dbReference type="EMBL" id="NMU88571.1"/>
    </source>
</evidence>
<dbReference type="EMBL" id="JABBZE010000006">
    <property type="protein sequence ID" value="NMU88571.1"/>
    <property type="molecule type" value="Genomic_DNA"/>
</dbReference>
<evidence type="ECO:0000313" key="3">
    <source>
        <dbReference type="Proteomes" id="UP000542405"/>
    </source>
</evidence>
<dbReference type="Proteomes" id="UP000542405">
    <property type="component" value="Unassembled WGS sequence"/>
</dbReference>
<feature type="domain" description="Tape measure protein N-terminal" evidence="1">
    <location>
        <begin position="201"/>
        <end position="383"/>
    </location>
</feature>
<sequence length="823" mass="89634">MTTVRELVTLLRYQVDEAGLKKYEDAYQDAQEAMRKASAKTVQSMRQALTGAVFKPGAWSVGAGRATGGVPAPTLSRPAQPGLPLPVRVPATGAAGLGVAAAFPVNVAETRARIGQVQAAYGTLLARARAGLHVVREVGIGTWEGIRLGIQDARQAQERMTRSQWQGTRAVKEQAGAFAGLRGIIGAVLGVSIVKRIFGDIDAWGQMEARMKQATSSAQEYAEVDQELARVSRLTYKSYSSSAELFVRTRRTMADLGKTTQDTIDVTEGLSLGMALSSTKAQDQESVISSVTKAIMQNKLGMQEYSTLMRAAPRLQVALADGLGITTDKLLEQVKAGKLTTDTFLPALQSQLAKMRVEAQDMPVTIADAMTVWNDAFQRFFGKTLTFGRTAVLGVTQSIEFLADNIATVIKLLAISGGAWGLVKLRGWLRLASFQSGGLVRSLVAATRAAIGLDSAMALRRGPAGAARMLAYWNRTLAPMLRMAAVLATIYLLVDDIGVWFRGGDSVFGDLIGPVEDWRDEIEAVKAVLVQVKDFLGGAGQALGPWAKKWGTIAVMAYGLWRILSPVRSLIMFLATKAVPLLWKAFAMTPIGRVVAVITAALWLIWSNWDRIVKFFVDSWDSIRNAAKGTFMEPVIEYIEAIWKFWEGIVTGVIAAFTGDWDGAVQHWREAFSGMWKFFEEIGDRMVAKIKEIGNAITTWISKKWDEATEKIESFLPEILRDKSMKESAEQNNAWLREKMPWLSLIMGDRYLQSDAAATVRAGAGGRGPVTIENHAEVTINAPGADPNAIAGATRRGMEATQQRSADAMARFFQFPTGVEAPR</sequence>
<organism evidence="2 3">
    <name type="scientific">Achromobacter ruhlandii</name>
    <dbReference type="NCBI Taxonomy" id="72557"/>
    <lineage>
        <taxon>Bacteria</taxon>
        <taxon>Pseudomonadati</taxon>
        <taxon>Pseudomonadota</taxon>
        <taxon>Betaproteobacteria</taxon>
        <taxon>Burkholderiales</taxon>
        <taxon>Alcaligenaceae</taxon>
        <taxon>Achromobacter</taxon>
    </lineage>
</organism>
<dbReference type="InterPro" id="IPR013491">
    <property type="entry name" value="Tape_meas_N"/>
</dbReference>
<name>A0A848NDD1_9BURK</name>
<evidence type="ECO:0000259" key="1">
    <source>
        <dbReference type="Pfam" id="PF20155"/>
    </source>
</evidence>
<dbReference type="Pfam" id="PF20155">
    <property type="entry name" value="TMP_3"/>
    <property type="match status" value="1"/>
</dbReference>
<dbReference type="AlphaFoldDB" id="A0A848NDD1"/>
<reference evidence="2 3" key="1">
    <citation type="submission" date="2020-04" db="EMBL/GenBank/DDBJ databases">
        <title>Achromobacter ruhlandii genome sequencing and assembly.</title>
        <authorList>
            <person name="Martins R.C.R."/>
            <person name="Perdigao-Neto L.V."/>
            <person name="Levin A.S.S."/>
            <person name="Costa S.F."/>
        </authorList>
    </citation>
    <scope>NUCLEOTIDE SEQUENCE [LARGE SCALE GENOMIC DNA]</scope>
    <source>
        <strain evidence="2 3">9035ralo</strain>
    </source>
</reference>
<dbReference type="NCBIfam" id="TIGR02675">
    <property type="entry name" value="tape_meas_nterm"/>
    <property type="match status" value="1"/>
</dbReference>
<accession>A0A848NDD1</accession>
<gene>
    <name evidence="2" type="ORF">HGQ98_01540</name>
</gene>
<comment type="caution">
    <text evidence="2">The sequence shown here is derived from an EMBL/GenBank/DDBJ whole genome shotgun (WGS) entry which is preliminary data.</text>
</comment>
<protein>
    <submittedName>
        <fullName evidence="2">Tape measure protein</fullName>
    </submittedName>
</protein>
<dbReference type="RefSeq" id="WP_169535725.1">
    <property type="nucleotide sequence ID" value="NZ_JABBZE010000006.1"/>
</dbReference>